<evidence type="ECO:0000313" key="10">
    <source>
        <dbReference type="EMBL" id="AQK41573.1"/>
    </source>
</evidence>
<dbReference type="UniPathway" id="UPA00378"/>
<keyword evidence="10" id="KW-0371">Homeobox</keyword>
<comment type="pathway">
    <text evidence="2">Protein modification; protein glycosylation.</text>
</comment>
<dbReference type="Pfam" id="PF03155">
    <property type="entry name" value="Alg6_Alg8"/>
    <property type="match status" value="1"/>
</dbReference>
<evidence type="ECO:0000256" key="1">
    <source>
        <dbReference type="ARBA" id="ARBA00004477"/>
    </source>
</evidence>
<dbReference type="PANTHER" id="PTHR47340:SF1">
    <property type="entry name" value="DUPLICATED HOMEODOMAIN-LIKE SUPERFAMILY PROTEIN"/>
    <property type="match status" value="1"/>
</dbReference>
<proteinExistence type="inferred from homology"/>
<organism evidence="10">
    <name type="scientific">Zea mays</name>
    <name type="common">Maize</name>
    <dbReference type="NCBI Taxonomy" id="4577"/>
    <lineage>
        <taxon>Eukaryota</taxon>
        <taxon>Viridiplantae</taxon>
        <taxon>Streptophyta</taxon>
        <taxon>Embryophyta</taxon>
        <taxon>Tracheophyta</taxon>
        <taxon>Spermatophyta</taxon>
        <taxon>Magnoliopsida</taxon>
        <taxon>Liliopsida</taxon>
        <taxon>Poales</taxon>
        <taxon>Poaceae</taxon>
        <taxon>PACMAD clade</taxon>
        <taxon>Panicoideae</taxon>
        <taxon>Andropogonodae</taxon>
        <taxon>Andropogoneae</taxon>
        <taxon>Tripsacinae</taxon>
        <taxon>Zea</taxon>
    </lineage>
</organism>
<dbReference type="InParanoid" id="A0A1D6J0G3"/>
<evidence type="ECO:0000256" key="9">
    <source>
        <dbReference type="ARBA" id="ARBA00023136"/>
    </source>
</evidence>
<reference evidence="10" key="1">
    <citation type="submission" date="2015-12" db="EMBL/GenBank/DDBJ databases">
        <title>Update maize B73 reference genome by single molecule sequencing technologies.</title>
        <authorList>
            <consortium name="Maize Genome Sequencing Project"/>
            <person name="Ware D."/>
        </authorList>
    </citation>
    <scope>NUCLEOTIDE SEQUENCE</scope>
    <source>
        <tissue evidence="10">Seedling</tissue>
    </source>
</reference>
<keyword evidence="8" id="KW-1133">Transmembrane helix</keyword>
<dbReference type="STRING" id="4577.A0A1D6J0G3"/>
<keyword evidence="7" id="KW-0256">Endoplasmic reticulum</keyword>
<dbReference type="EMBL" id="CM000786">
    <property type="protein sequence ID" value="AQK41573.1"/>
    <property type="molecule type" value="Genomic_DNA"/>
</dbReference>
<dbReference type="ExpressionAtlas" id="A0A1D6J0G3">
    <property type="expression patterns" value="baseline and differential"/>
</dbReference>
<accession>A0A1D6J0G3</accession>
<dbReference type="GO" id="GO:0016758">
    <property type="term" value="F:hexosyltransferase activity"/>
    <property type="evidence" value="ECO:0007669"/>
    <property type="project" value="InterPro"/>
</dbReference>
<protein>
    <submittedName>
        <fullName evidence="10">Duplicated homeodomain-like superfamily protein</fullName>
    </submittedName>
</protein>
<dbReference type="PANTHER" id="PTHR47340">
    <property type="entry name" value="DUPLICATED HOMEODOMAIN-LIKE SUPERFAMILY PROTEIN"/>
    <property type="match status" value="1"/>
</dbReference>
<dbReference type="GO" id="GO:0005789">
    <property type="term" value="C:endoplasmic reticulum membrane"/>
    <property type="evidence" value="ECO:0007669"/>
    <property type="project" value="UniProtKB-SubCell"/>
</dbReference>
<evidence type="ECO:0000256" key="2">
    <source>
        <dbReference type="ARBA" id="ARBA00004922"/>
    </source>
</evidence>
<comment type="similarity">
    <text evidence="3">Belongs to the ALG6/ALG8 glucosyltransferase family.</text>
</comment>
<gene>
    <name evidence="10" type="ORF">ZEAMMB73_Zm00001d024608</name>
</gene>
<keyword evidence="4" id="KW-0328">Glycosyltransferase</keyword>
<evidence type="ECO:0000256" key="6">
    <source>
        <dbReference type="ARBA" id="ARBA00022692"/>
    </source>
</evidence>
<evidence type="ECO:0000256" key="5">
    <source>
        <dbReference type="ARBA" id="ARBA00022679"/>
    </source>
</evidence>
<keyword evidence="6" id="KW-0812">Transmembrane</keyword>
<comment type="subcellular location">
    <subcellularLocation>
        <location evidence="1">Endoplasmic reticulum membrane</location>
        <topology evidence="1">Multi-pass membrane protein</topology>
    </subcellularLocation>
</comment>
<dbReference type="AlphaFoldDB" id="A0A1D6J0G3"/>
<evidence type="ECO:0000256" key="8">
    <source>
        <dbReference type="ARBA" id="ARBA00022989"/>
    </source>
</evidence>
<evidence type="ECO:0000256" key="3">
    <source>
        <dbReference type="ARBA" id="ARBA00008715"/>
    </source>
</evidence>
<sequence length="520" mass="57705">MAKPRKTCTSAPDPPVAAVRLLWHPPAPAVPIVVLVSLAALRIRVLVSVGPYSGQGAAPKFGDYDAQRHWMELTLHLTPADWYRNTSDNDLVYWGLDYSPLSAYQSLLHGRIINASLPEVVALRSSRGYESMESYAPSPVDFFLLVAWKIEVADAVDGVVIRSVGVLPSCFVYNYISLGLTLEAIAGVLSRNELIAAALFTLAIKQFASQVRCALRKIMGVERFARAPAGRALALPELELKFSHRGDTYRKTVTFWWDIKGSGSVDIYDTFDMIKEPGELIVSPKVPVVQDADVKGADMMEVETAPVHNAKIVPSEESVVSLGVAEGKACAAADLSSLIASEEAGSQNDIDNDRPKTSLCHADSMKIKVSDELPVKQWTYCDHMSNLQSSFTSANNDIAKEMNEVLFKSLPADTSALDLSASSDLLSQRKIDLIGKERLGVRKTRLRLKEQILTMKFKAYRHLWKEDVRLLSERLKSNKRIDQNNRTSQIGSQRQCFSNHSRLAMPGQYYFHFISKFVLN</sequence>
<name>A0A1D6J0G3_MAIZE</name>
<keyword evidence="9" id="KW-0472">Membrane</keyword>
<evidence type="ECO:0000256" key="7">
    <source>
        <dbReference type="ARBA" id="ARBA00022824"/>
    </source>
</evidence>
<evidence type="ECO:0000256" key="4">
    <source>
        <dbReference type="ARBA" id="ARBA00022676"/>
    </source>
</evidence>
<keyword evidence="10" id="KW-0238">DNA-binding</keyword>
<dbReference type="InterPro" id="IPR004856">
    <property type="entry name" value="Glyco_trans_ALG6/ALG8"/>
</dbReference>
<dbReference type="GO" id="GO:0003677">
    <property type="term" value="F:DNA binding"/>
    <property type="evidence" value="ECO:0007669"/>
    <property type="project" value="UniProtKB-KW"/>
</dbReference>
<keyword evidence="5" id="KW-0808">Transferase</keyword>